<evidence type="ECO:0000313" key="2">
    <source>
        <dbReference type="Proteomes" id="UP000253729"/>
    </source>
</evidence>
<sequence>MPSLGYPKILFLLLCSYFIFGVLVLSRSGPGNCYPILLFWSKRTLWYNRRSPNHAMASKTARL</sequence>
<dbReference type="GeneID" id="38145128"/>
<organism evidence="1 2">
    <name type="scientific">Aspergillus welwitschiae</name>
    <dbReference type="NCBI Taxonomy" id="1341132"/>
    <lineage>
        <taxon>Eukaryota</taxon>
        <taxon>Fungi</taxon>
        <taxon>Dikarya</taxon>
        <taxon>Ascomycota</taxon>
        <taxon>Pezizomycotina</taxon>
        <taxon>Eurotiomycetes</taxon>
        <taxon>Eurotiomycetidae</taxon>
        <taxon>Eurotiales</taxon>
        <taxon>Aspergillaceae</taxon>
        <taxon>Aspergillus</taxon>
        <taxon>Aspergillus subgen. Circumdati</taxon>
    </lineage>
</organism>
<dbReference type="AlphaFoldDB" id="A0A3F3QDH9"/>
<accession>A0A3F3QDH9</accession>
<reference evidence="1 2" key="1">
    <citation type="submission" date="2018-07" db="EMBL/GenBank/DDBJ databases">
        <title>The genomes of Aspergillus section Nigri reveals drivers in fungal speciation.</title>
        <authorList>
            <consortium name="DOE Joint Genome Institute"/>
            <person name="Vesth T.C."/>
            <person name="Nybo J."/>
            <person name="Theobald S."/>
            <person name="Brandl J."/>
            <person name="Frisvad J.C."/>
            <person name="Nielsen K.F."/>
            <person name="Lyhne E.K."/>
            <person name="Kogle M.E."/>
            <person name="Kuo A."/>
            <person name="Riley R."/>
            <person name="Clum A."/>
            <person name="Nolan M."/>
            <person name="Lipzen A."/>
            <person name="Salamov A."/>
            <person name="Henrissat B."/>
            <person name="Wiebenga A."/>
            <person name="De vries R.P."/>
            <person name="Grigoriev I.V."/>
            <person name="Mortensen U.H."/>
            <person name="Andersen M.R."/>
            <person name="Baker S.E."/>
        </authorList>
    </citation>
    <scope>NUCLEOTIDE SEQUENCE [LARGE SCALE GENOMIC DNA]</scope>
    <source>
        <strain evidence="1 2">CBS 139.54b</strain>
    </source>
</reference>
<protein>
    <submittedName>
        <fullName evidence="1">Uncharacterized protein</fullName>
    </submittedName>
</protein>
<dbReference type="EMBL" id="KZ852035">
    <property type="protein sequence ID" value="RDH37301.1"/>
    <property type="molecule type" value="Genomic_DNA"/>
</dbReference>
<keyword evidence="2" id="KW-1185">Reference proteome</keyword>
<evidence type="ECO:0000313" key="1">
    <source>
        <dbReference type="EMBL" id="RDH37301.1"/>
    </source>
</evidence>
<gene>
    <name evidence="1" type="ORF">BDQ94DRAFT_88794</name>
</gene>
<dbReference type="RefSeq" id="XP_026630323.1">
    <property type="nucleotide sequence ID" value="XM_026776772.1"/>
</dbReference>
<dbReference type="Proteomes" id="UP000253729">
    <property type="component" value="Unassembled WGS sequence"/>
</dbReference>
<proteinExistence type="predicted"/>
<name>A0A3F3QDH9_9EURO</name>